<accession>A0ABR5AZ90</accession>
<dbReference type="Gene3D" id="3.40.630.30">
    <property type="match status" value="1"/>
</dbReference>
<comment type="caution">
    <text evidence="2">The sequence shown here is derived from an EMBL/GenBank/DDBJ whole genome shotgun (WGS) entry which is preliminary data.</text>
</comment>
<dbReference type="InterPro" id="IPR000182">
    <property type="entry name" value="GNAT_dom"/>
</dbReference>
<protein>
    <recommendedName>
        <fullName evidence="1">N-acetyltransferase domain-containing protein</fullName>
    </recommendedName>
</protein>
<name>A0ABR5AZ90_BACBA</name>
<evidence type="ECO:0000313" key="3">
    <source>
        <dbReference type="Proteomes" id="UP000031982"/>
    </source>
</evidence>
<dbReference type="RefSeq" id="WP_041113353.1">
    <property type="nucleotide sequence ID" value="NZ_JARTHD010000044.1"/>
</dbReference>
<gene>
    <name evidence="2" type="ORF">SD77_2519</name>
</gene>
<keyword evidence="3" id="KW-1185">Reference proteome</keyword>
<dbReference type="EMBL" id="JXLP01000002">
    <property type="protein sequence ID" value="KIL80065.1"/>
    <property type="molecule type" value="Genomic_DNA"/>
</dbReference>
<dbReference type="CDD" id="cd04301">
    <property type="entry name" value="NAT_SF"/>
    <property type="match status" value="1"/>
</dbReference>
<dbReference type="PROSITE" id="PS51186">
    <property type="entry name" value="GNAT"/>
    <property type="match status" value="1"/>
</dbReference>
<feature type="domain" description="N-acetyltransferase" evidence="1">
    <location>
        <begin position="1"/>
        <end position="146"/>
    </location>
</feature>
<dbReference type="Proteomes" id="UP000031982">
    <property type="component" value="Unassembled WGS sequence"/>
</dbReference>
<evidence type="ECO:0000259" key="1">
    <source>
        <dbReference type="PROSITE" id="PS51186"/>
    </source>
</evidence>
<dbReference type="InterPro" id="IPR016181">
    <property type="entry name" value="Acyl_CoA_acyltransferase"/>
</dbReference>
<dbReference type="SUPFAM" id="SSF55729">
    <property type="entry name" value="Acyl-CoA N-acyltransferases (Nat)"/>
    <property type="match status" value="1"/>
</dbReference>
<sequence>MKVRLFTENDLSACTETFVEVFNDEPWNDHWSIEKAKQYLSGFIATPGFKGMIALKGQTVIGFLFGVHRIWWNGDEFFIHEMCVRSEKQNKGIGTMLLKFLENELENRNVSHISLLTDRGIPAELFYLKNGFREIERLMFLSKRIQ</sequence>
<dbReference type="Pfam" id="PF00583">
    <property type="entry name" value="Acetyltransf_1"/>
    <property type="match status" value="1"/>
</dbReference>
<reference evidence="2 3" key="1">
    <citation type="submission" date="2015-01" db="EMBL/GenBank/DDBJ databases">
        <title>Genome Assembly of Bacillus badius MTCC 1458.</title>
        <authorList>
            <person name="Verma A."/>
            <person name="Khatri I."/>
            <person name="Mual P."/>
            <person name="Subramanian S."/>
            <person name="Krishnamurthi S."/>
        </authorList>
    </citation>
    <scope>NUCLEOTIDE SEQUENCE [LARGE SCALE GENOMIC DNA]</scope>
    <source>
        <strain evidence="2 3">MTCC 1458</strain>
    </source>
</reference>
<proteinExistence type="predicted"/>
<evidence type="ECO:0000313" key="2">
    <source>
        <dbReference type="EMBL" id="KIL80065.1"/>
    </source>
</evidence>
<organism evidence="2 3">
    <name type="scientific">Bacillus badius</name>
    <dbReference type="NCBI Taxonomy" id="1455"/>
    <lineage>
        <taxon>Bacteria</taxon>
        <taxon>Bacillati</taxon>
        <taxon>Bacillota</taxon>
        <taxon>Bacilli</taxon>
        <taxon>Bacillales</taxon>
        <taxon>Bacillaceae</taxon>
        <taxon>Pseudobacillus</taxon>
    </lineage>
</organism>